<feature type="transmembrane region" description="Helical" evidence="2">
    <location>
        <begin position="106"/>
        <end position="123"/>
    </location>
</feature>
<keyword evidence="2" id="KW-0472">Membrane</keyword>
<gene>
    <name evidence="3" type="ORF">Aru02nite_50030</name>
</gene>
<reference evidence="3" key="1">
    <citation type="submission" date="2021-01" db="EMBL/GenBank/DDBJ databases">
        <title>Whole genome shotgun sequence of Actinocatenispora rupis NBRC 107355.</title>
        <authorList>
            <person name="Komaki H."/>
            <person name="Tamura T."/>
        </authorList>
    </citation>
    <scope>NUCLEOTIDE SEQUENCE</scope>
    <source>
        <strain evidence="3">NBRC 107355</strain>
    </source>
</reference>
<evidence type="ECO:0000313" key="4">
    <source>
        <dbReference type="Proteomes" id="UP000612808"/>
    </source>
</evidence>
<evidence type="ECO:0000256" key="2">
    <source>
        <dbReference type="SAM" id="Phobius"/>
    </source>
</evidence>
<accession>A0A8J3NFS2</accession>
<keyword evidence="2" id="KW-0812">Transmembrane</keyword>
<protein>
    <recommendedName>
        <fullName evidence="5">DUF2637 domain-containing protein</fullName>
    </recommendedName>
</protein>
<organism evidence="3 4">
    <name type="scientific">Actinocatenispora rupis</name>
    <dbReference type="NCBI Taxonomy" id="519421"/>
    <lineage>
        <taxon>Bacteria</taxon>
        <taxon>Bacillati</taxon>
        <taxon>Actinomycetota</taxon>
        <taxon>Actinomycetes</taxon>
        <taxon>Micromonosporales</taxon>
        <taxon>Micromonosporaceae</taxon>
        <taxon>Actinocatenispora</taxon>
    </lineage>
</organism>
<proteinExistence type="predicted"/>
<sequence length="256" mass="26197">MSAGVKVESAARLVIMGAIGVMAGAASFTHMHDWTMQNAPDGTPEWFGWANAVVSELTPALALLEWRRRRRAGGSIGYPVALLVGSGLLSLAAQVSQANASLSSKALAALPAIAFTLLIKLVFSSLPGHTATRAESASCVADHRDTNASAEQDQPVADVSGGVALGQVHGGGGGDAGRTADAEPVRHVPATVSDPPTVGPSSQSPEQHDRTVSAPDRNHIGDPARPATVRPLVARVVAPARPVARVNGSAREVPSV</sequence>
<keyword evidence="4" id="KW-1185">Reference proteome</keyword>
<dbReference type="EMBL" id="BOMB01000029">
    <property type="protein sequence ID" value="GID14114.1"/>
    <property type="molecule type" value="Genomic_DNA"/>
</dbReference>
<name>A0A8J3NFS2_9ACTN</name>
<evidence type="ECO:0000313" key="3">
    <source>
        <dbReference type="EMBL" id="GID14114.1"/>
    </source>
</evidence>
<dbReference type="AlphaFoldDB" id="A0A8J3NFS2"/>
<feature type="region of interest" description="Disordered" evidence="1">
    <location>
        <begin position="162"/>
        <end position="181"/>
    </location>
</feature>
<feature type="transmembrane region" description="Helical" evidence="2">
    <location>
        <begin position="76"/>
        <end position="94"/>
    </location>
</feature>
<keyword evidence="2" id="KW-1133">Transmembrane helix</keyword>
<feature type="compositionally biased region" description="Basic and acidic residues" evidence="1">
    <location>
        <begin position="206"/>
        <end position="222"/>
    </location>
</feature>
<comment type="caution">
    <text evidence="3">The sequence shown here is derived from an EMBL/GenBank/DDBJ whole genome shotgun (WGS) entry which is preliminary data.</text>
</comment>
<feature type="transmembrane region" description="Helical" evidence="2">
    <location>
        <begin position="12"/>
        <end position="31"/>
    </location>
</feature>
<evidence type="ECO:0008006" key="5">
    <source>
        <dbReference type="Google" id="ProtNLM"/>
    </source>
</evidence>
<feature type="region of interest" description="Disordered" evidence="1">
    <location>
        <begin position="188"/>
        <end position="229"/>
    </location>
</feature>
<dbReference type="Proteomes" id="UP000612808">
    <property type="component" value="Unassembled WGS sequence"/>
</dbReference>
<evidence type="ECO:0000256" key="1">
    <source>
        <dbReference type="SAM" id="MobiDB-lite"/>
    </source>
</evidence>